<dbReference type="Proteomes" id="UP001153334">
    <property type="component" value="Unassembled WGS sequence"/>
</dbReference>
<proteinExistence type="predicted"/>
<organism evidence="1 2">
    <name type="scientific">Nemania bipapillata</name>
    <dbReference type="NCBI Taxonomy" id="110536"/>
    <lineage>
        <taxon>Eukaryota</taxon>
        <taxon>Fungi</taxon>
        <taxon>Dikarya</taxon>
        <taxon>Ascomycota</taxon>
        <taxon>Pezizomycotina</taxon>
        <taxon>Sordariomycetes</taxon>
        <taxon>Xylariomycetidae</taxon>
        <taxon>Xylariales</taxon>
        <taxon>Xylariaceae</taxon>
        <taxon>Nemania</taxon>
    </lineage>
</organism>
<comment type="caution">
    <text evidence="1">The sequence shown here is derived from an EMBL/GenBank/DDBJ whole genome shotgun (WGS) entry which is preliminary data.</text>
</comment>
<keyword evidence="2" id="KW-1185">Reference proteome</keyword>
<accession>A0ACC2IYD5</accession>
<gene>
    <name evidence="1" type="ORF">ONZ43_g3015</name>
</gene>
<evidence type="ECO:0000313" key="2">
    <source>
        <dbReference type="Proteomes" id="UP001153334"/>
    </source>
</evidence>
<evidence type="ECO:0000313" key="1">
    <source>
        <dbReference type="EMBL" id="KAJ8120217.1"/>
    </source>
</evidence>
<name>A0ACC2IYD5_9PEZI</name>
<reference evidence="1" key="1">
    <citation type="submission" date="2022-11" db="EMBL/GenBank/DDBJ databases">
        <title>Genome Sequence of Nemania bipapillata.</title>
        <authorList>
            <person name="Buettner E."/>
        </authorList>
    </citation>
    <scope>NUCLEOTIDE SEQUENCE</scope>
    <source>
        <strain evidence="1">CP14</strain>
    </source>
</reference>
<protein>
    <submittedName>
        <fullName evidence="1">Uncharacterized protein</fullName>
    </submittedName>
</protein>
<dbReference type="EMBL" id="JAPESX010000669">
    <property type="protein sequence ID" value="KAJ8120217.1"/>
    <property type="molecule type" value="Genomic_DNA"/>
</dbReference>
<sequence length="375" mass="40967">MGNSLPDNPSSGNVVPNKDLVGHKLLILSDIDLPDGYRERLHSKFPGLQVVHSRFNPWKDATASIPDVSDEDWATVTVLLTGPRLPTIEEAPKMQLVQLQSAGANYVLEKPLFVDTKIPFCTANGVAGPPIAEWVICTYLAYQHRIPHYLNNMRDGNWERTPGAMTTSDVVAQRVGILGYGSIGRQVARVATAMGMEVYAYTNRPRPTPESRRDHSYHPPGLGDPEGALPTRWFSGTTAPALGEFLGSGLDLLVVAVPLTPETRGMLGAPQFQILAAKRTYVSNIGRGPTIVTDDLVAALDAGLIRGAALDVTDPEPLPRDHPLWTRKNVIITPHVSGHSDSYYTRLLAILDINLEKLSEGKGEFINQVSRKRGY</sequence>